<dbReference type="AlphaFoldDB" id="A0A2T7A5U9"/>
<accession>A0A2T7A5U9</accession>
<organism evidence="1 2">
    <name type="scientific">Tuber borchii</name>
    <name type="common">White truffle</name>
    <dbReference type="NCBI Taxonomy" id="42251"/>
    <lineage>
        <taxon>Eukaryota</taxon>
        <taxon>Fungi</taxon>
        <taxon>Dikarya</taxon>
        <taxon>Ascomycota</taxon>
        <taxon>Pezizomycotina</taxon>
        <taxon>Pezizomycetes</taxon>
        <taxon>Pezizales</taxon>
        <taxon>Tuberaceae</taxon>
        <taxon>Tuber</taxon>
    </lineage>
</organism>
<evidence type="ECO:0000313" key="2">
    <source>
        <dbReference type="Proteomes" id="UP000244722"/>
    </source>
</evidence>
<protein>
    <submittedName>
        <fullName evidence="1">Uncharacterized protein</fullName>
    </submittedName>
</protein>
<keyword evidence="2" id="KW-1185">Reference proteome</keyword>
<proteinExistence type="predicted"/>
<comment type="caution">
    <text evidence="1">The sequence shown here is derived from an EMBL/GenBank/DDBJ whole genome shotgun (WGS) entry which is preliminary data.</text>
</comment>
<evidence type="ECO:0000313" key="1">
    <source>
        <dbReference type="EMBL" id="PUU83117.1"/>
    </source>
</evidence>
<reference evidence="1 2" key="1">
    <citation type="submission" date="2017-04" db="EMBL/GenBank/DDBJ databases">
        <title>Draft genome sequence of Tuber borchii Vittad., a whitish edible truffle.</title>
        <authorList>
            <consortium name="DOE Joint Genome Institute"/>
            <person name="Murat C."/>
            <person name="Kuo A."/>
            <person name="Barry K.W."/>
            <person name="Clum A."/>
            <person name="Dockter R.B."/>
            <person name="Fauchery L."/>
            <person name="Iotti M."/>
            <person name="Kohler A."/>
            <person name="Labutti K."/>
            <person name="Lindquist E.A."/>
            <person name="Lipzen A."/>
            <person name="Ohm R.A."/>
            <person name="Wang M."/>
            <person name="Grigoriev I.V."/>
            <person name="Zambonelli A."/>
            <person name="Martin F.M."/>
        </authorList>
    </citation>
    <scope>NUCLEOTIDE SEQUENCE [LARGE SCALE GENOMIC DNA]</scope>
    <source>
        <strain evidence="1 2">Tbo3840</strain>
    </source>
</reference>
<dbReference type="EMBL" id="NESQ01000017">
    <property type="protein sequence ID" value="PUU83117.1"/>
    <property type="molecule type" value="Genomic_DNA"/>
</dbReference>
<dbReference type="Proteomes" id="UP000244722">
    <property type="component" value="Unassembled WGS sequence"/>
</dbReference>
<gene>
    <name evidence="1" type="ORF">B9Z19DRAFT_1061262</name>
</gene>
<dbReference type="OrthoDB" id="8954335at2759"/>
<name>A0A2T7A5U9_TUBBO</name>
<sequence>MDTCGEQEMVPRFGFISPAFPSYQDNTVPQTINDPTPIHAFSPRNTSTRPQIIISAIGVTVSGSGKGYFIWGASGTGVSDAERSKWVVVLALVTQPPGEESGHKRRERNKAILRSNLILSPIQQKMASLDTPGFNNTIMGQTEAMAGICVCPRASLSYREGRLLSGIIYLHSTTNSITIDTSLKNPWHGDFWRGLIAGVLLLKDLKAPEDMDLN</sequence>